<dbReference type="AlphaFoldDB" id="A0A0A9DLU2"/>
<sequence length="47" mass="5267">MDPPVNVKLVPGLSNNHPIGSVPRCHHIKRGRYRLVLSQLSALRIVQ</sequence>
<reference evidence="1" key="2">
    <citation type="journal article" date="2015" name="Data Brief">
        <title>Shoot transcriptome of the giant reed, Arundo donax.</title>
        <authorList>
            <person name="Barrero R.A."/>
            <person name="Guerrero F.D."/>
            <person name="Moolhuijzen P."/>
            <person name="Goolsby J.A."/>
            <person name="Tidwell J."/>
            <person name="Bellgard S.E."/>
            <person name="Bellgard M.I."/>
        </authorList>
    </citation>
    <scope>NUCLEOTIDE SEQUENCE</scope>
    <source>
        <tissue evidence="1">Shoot tissue taken approximately 20 cm above the soil surface</tissue>
    </source>
</reference>
<accession>A0A0A9DLU2</accession>
<name>A0A0A9DLU2_ARUDO</name>
<proteinExistence type="predicted"/>
<dbReference type="EMBL" id="GBRH01210267">
    <property type="protein sequence ID" value="JAD87628.1"/>
    <property type="molecule type" value="Transcribed_RNA"/>
</dbReference>
<protein>
    <submittedName>
        <fullName evidence="1">Uncharacterized protein</fullName>
    </submittedName>
</protein>
<reference evidence="1" key="1">
    <citation type="submission" date="2014-09" db="EMBL/GenBank/DDBJ databases">
        <authorList>
            <person name="Magalhaes I.L.F."/>
            <person name="Oliveira U."/>
            <person name="Santos F.R."/>
            <person name="Vidigal T.H.D.A."/>
            <person name="Brescovit A.D."/>
            <person name="Santos A.J."/>
        </authorList>
    </citation>
    <scope>NUCLEOTIDE SEQUENCE</scope>
    <source>
        <tissue evidence="1">Shoot tissue taken approximately 20 cm above the soil surface</tissue>
    </source>
</reference>
<evidence type="ECO:0000313" key="1">
    <source>
        <dbReference type="EMBL" id="JAD87628.1"/>
    </source>
</evidence>
<organism evidence="1">
    <name type="scientific">Arundo donax</name>
    <name type="common">Giant reed</name>
    <name type="synonym">Donax arundinaceus</name>
    <dbReference type="NCBI Taxonomy" id="35708"/>
    <lineage>
        <taxon>Eukaryota</taxon>
        <taxon>Viridiplantae</taxon>
        <taxon>Streptophyta</taxon>
        <taxon>Embryophyta</taxon>
        <taxon>Tracheophyta</taxon>
        <taxon>Spermatophyta</taxon>
        <taxon>Magnoliopsida</taxon>
        <taxon>Liliopsida</taxon>
        <taxon>Poales</taxon>
        <taxon>Poaceae</taxon>
        <taxon>PACMAD clade</taxon>
        <taxon>Arundinoideae</taxon>
        <taxon>Arundineae</taxon>
        <taxon>Arundo</taxon>
    </lineage>
</organism>